<dbReference type="SUPFAM" id="SSF81273">
    <property type="entry name" value="H-NS histone-like proteins"/>
    <property type="match status" value="1"/>
</dbReference>
<dbReference type="InterPro" id="IPR027444">
    <property type="entry name" value="H-NS_C_dom"/>
</dbReference>
<evidence type="ECO:0000259" key="2">
    <source>
        <dbReference type="SMART" id="SM00528"/>
    </source>
</evidence>
<gene>
    <name evidence="3" type="ORF">WJ35_16430</name>
</gene>
<organism evidence="3 4">
    <name type="scientific">Burkholderia ubonensis</name>
    <dbReference type="NCBI Taxonomy" id="101571"/>
    <lineage>
        <taxon>Bacteria</taxon>
        <taxon>Pseudomonadati</taxon>
        <taxon>Pseudomonadota</taxon>
        <taxon>Betaproteobacteria</taxon>
        <taxon>Burkholderiales</taxon>
        <taxon>Burkholderiaceae</taxon>
        <taxon>Burkholderia</taxon>
        <taxon>Burkholderia cepacia complex</taxon>
    </lineage>
</organism>
<dbReference type="AlphaFoldDB" id="A0A1B4LHQ4"/>
<evidence type="ECO:0000313" key="3">
    <source>
        <dbReference type="EMBL" id="AOJ76674.1"/>
    </source>
</evidence>
<dbReference type="Gene3D" id="4.10.430.30">
    <property type="match status" value="1"/>
</dbReference>
<dbReference type="RefSeq" id="WP_059460901.1">
    <property type="nucleotide sequence ID" value="NZ_CP013421.1"/>
</dbReference>
<dbReference type="Pfam" id="PF00816">
    <property type="entry name" value="Histone_HNS"/>
    <property type="match status" value="1"/>
</dbReference>
<reference evidence="3 4" key="1">
    <citation type="submission" date="2015-12" db="EMBL/GenBank/DDBJ databases">
        <title>Diversity of Burkholderia near neighbor genomes.</title>
        <authorList>
            <person name="Sahl J."/>
            <person name="Wagner D."/>
            <person name="Keim P."/>
        </authorList>
    </citation>
    <scope>NUCLEOTIDE SEQUENCE [LARGE SCALE GENOMIC DNA]</scope>
    <source>
        <strain evidence="3 4">MSMB0783</strain>
    </source>
</reference>
<feature type="compositionally biased region" description="Basic and acidic residues" evidence="1">
    <location>
        <begin position="64"/>
        <end position="74"/>
    </location>
</feature>
<feature type="region of interest" description="Disordered" evidence="1">
    <location>
        <begin position="63"/>
        <end position="93"/>
    </location>
</feature>
<dbReference type="EMBL" id="CP013421">
    <property type="protein sequence ID" value="AOJ76674.1"/>
    <property type="molecule type" value="Genomic_DNA"/>
</dbReference>
<feature type="domain" description="DNA-binding protein H-NS-like C-terminal" evidence="2">
    <location>
        <begin position="60"/>
        <end position="99"/>
    </location>
</feature>
<proteinExistence type="predicted"/>
<dbReference type="GO" id="GO:0003677">
    <property type="term" value="F:DNA binding"/>
    <property type="evidence" value="ECO:0007669"/>
    <property type="project" value="InterPro"/>
</dbReference>
<protein>
    <recommendedName>
        <fullName evidence="2">DNA-binding protein H-NS-like C-terminal domain-containing protein</fullName>
    </recommendedName>
</protein>
<evidence type="ECO:0000256" key="1">
    <source>
        <dbReference type="SAM" id="MobiDB-lite"/>
    </source>
</evidence>
<evidence type="ECO:0000313" key="4">
    <source>
        <dbReference type="Proteomes" id="UP000243680"/>
    </source>
</evidence>
<sequence length="109" mass="12526">MDSDAMKELLARRARLDAKIARHRSTRRLDVLRQIVRLIREYDISPSDIDLLEEDEAFGGRPVRKAEPCYRDPKTGLTWSGRGRPPRWIAGRDPEDFRIAQADAPANVD</sequence>
<dbReference type="Proteomes" id="UP000243680">
    <property type="component" value="Chromosome 3"/>
</dbReference>
<dbReference type="SMART" id="SM00528">
    <property type="entry name" value="HNS"/>
    <property type="match status" value="1"/>
</dbReference>
<accession>A0A1B4LHQ4</accession>
<name>A0A1B4LHQ4_9BURK</name>